<dbReference type="EMBL" id="BKCJ010001419">
    <property type="protein sequence ID" value="GEU41294.1"/>
    <property type="molecule type" value="Genomic_DNA"/>
</dbReference>
<name>A0A6L2K074_TANCI</name>
<feature type="domain" description="Reverse transcriptase Ty1/copia-type" evidence="1">
    <location>
        <begin position="430"/>
        <end position="505"/>
    </location>
</feature>
<accession>A0A6L2K074</accession>
<dbReference type="AlphaFoldDB" id="A0A6L2K074"/>
<reference evidence="2" key="1">
    <citation type="journal article" date="2019" name="Sci. Rep.">
        <title>Draft genome of Tanacetum cinerariifolium, the natural source of mosquito coil.</title>
        <authorList>
            <person name="Yamashiro T."/>
            <person name="Shiraishi A."/>
            <person name="Satake H."/>
            <person name="Nakayama K."/>
        </authorList>
    </citation>
    <scope>NUCLEOTIDE SEQUENCE</scope>
</reference>
<dbReference type="PANTHER" id="PTHR11439">
    <property type="entry name" value="GAG-POL-RELATED RETROTRANSPOSON"/>
    <property type="match status" value="1"/>
</dbReference>
<dbReference type="InterPro" id="IPR013103">
    <property type="entry name" value="RVT_2"/>
</dbReference>
<organism evidence="2">
    <name type="scientific">Tanacetum cinerariifolium</name>
    <name type="common">Dalmatian daisy</name>
    <name type="synonym">Chrysanthemum cinerariifolium</name>
    <dbReference type="NCBI Taxonomy" id="118510"/>
    <lineage>
        <taxon>Eukaryota</taxon>
        <taxon>Viridiplantae</taxon>
        <taxon>Streptophyta</taxon>
        <taxon>Embryophyta</taxon>
        <taxon>Tracheophyta</taxon>
        <taxon>Spermatophyta</taxon>
        <taxon>Magnoliopsida</taxon>
        <taxon>eudicotyledons</taxon>
        <taxon>Gunneridae</taxon>
        <taxon>Pentapetalae</taxon>
        <taxon>asterids</taxon>
        <taxon>campanulids</taxon>
        <taxon>Asterales</taxon>
        <taxon>Asteraceae</taxon>
        <taxon>Asteroideae</taxon>
        <taxon>Anthemideae</taxon>
        <taxon>Anthemidinae</taxon>
        <taxon>Tanacetum</taxon>
    </lineage>
</organism>
<evidence type="ECO:0000313" key="2">
    <source>
        <dbReference type="EMBL" id="GEU41294.1"/>
    </source>
</evidence>
<dbReference type="PANTHER" id="PTHR11439:SF495">
    <property type="entry name" value="REVERSE TRANSCRIPTASE, RNA-DEPENDENT DNA POLYMERASE-RELATED"/>
    <property type="match status" value="1"/>
</dbReference>
<dbReference type="Pfam" id="PF07727">
    <property type="entry name" value="RVT_2"/>
    <property type="match status" value="1"/>
</dbReference>
<evidence type="ECO:0000259" key="1">
    <source>
        <dbReference type="Pfam" id="PF07727"/>
    </source>
</evidence>
<proteinExistence type="predicted"/>
<comment type="caution">
    <text evidence="2">The sequence shown here is derived from an EMBL/GenBank/DDBJ whole genome shotgun (WGS) entry which is preliminary data.</text>
</comment>
<gene>
    <name evidence="2" type="ORF">Tci_013272</name>
</gene>
<protein>
    <recommendedName>
        <fullName evidence="1">Reverse transcriptase Ty1/copia-type domain-containing protein</fullName>
    </recommendedName>
</protein>
<sequence length="711" mass="81524">MLLNLDQLEKHIANEEFQELESFNAFSVLLLQFQTFLYSRFSLNNDECLMISKYFIAYTKTDVPLFHATLIQHIESLRESILERAKHKREDDRTMQSKEGKVASTLSNNDLKGTRIERGLKRAFATLFDQDFQTFKAIMLLNLDQLEKHIANEEFQELESFNAFSVLLLQFQTFLYSRFSLNNDECLMISKYFIAYTKTDVPLFHATLIQHIESLRESILERAKHKREDDRTMQSKEGKVASSKALDVGLIVTYCSGTKSDKQDTSSRSRNYTHAEDVDIKPVNDKEPMTEVQLTTQHNVLANEQKHSVQSEPIYDTHLLKKVDRNTTHDSTNMCHMGGEIDQNAEKCQISCPLLDSSFDNMTTEFSNQSLEFENISLKKTVAQLQIFFSRMEAHCVNMELKYQNQALEDGQHGQILNKTSNKAKINKEIEVRGGINYEESFAPVGRIEAIRIFVENVVHKNMTIFQMNVKTTILNGELKEEVYVSQPEGFVDQDNPSHVCSGSDALHTESRERLITGLQISQSSKEYCMLTSDSVDTPIVEKNNLDEDLQGKLVDATLYRDMIGSLMYLTSSIPNLIYAVCLCARYQTKPTEKHVNAVKRIFRYLKGTINRGLWYLKDAGGEWNIRTLLCSDGISTGWHLYKTPAKRKIQFLDREASCVLRIFELYKSRLLDAACTSALNLLKKGLLVRGEGEGAKTTSKWRLSRRTIDC</sequence>